<dbReference type="InterPro" id="IPR011969">
    <property type="entry name" value="Clan_AA_Asp_peptidase_C"/>
</dbReference>
<keyword evidence="1" id="KW-0378">Hydrolase</keyword>
<keyword evidence="2" id="KW-1185">Reference proteome</keyword>
<organism evidence="1 2">
    <name type="scientific">Methylomonas koyamae</name>
    <dbReference type="NCBI Taxonomy" id="702114"/>
    <lineage>
        <taxon>Bacteria</taxon>
        <taxon>Pseudomonadati</taxon>
        <taxon>Pseudomonadota</taxon>
        <taxon>Gammaproteobacteria</taxon>
        <taxon>Methylococcales</taxon>
        <taxon>Methylococcaceae</taxon>
        <taxon>Methylomonas</taxon>
    </lineage>
</organism>
<evidence type="ECO:0000313" key="2">
    <source>
        <dbReference type="Proteomes" id="UP000077734"/>
    </source>
</evidence>
<dbReference type="EMBL" id="LUUL01000093">
    <property type="protein sequence ID" value="OAI24217.1"/>
    <property type="molecule type" value="Genomic_DNA"/>
</dbReference>
<dbReference type="Proteomes" id="UP000077734">
    <property type="component" value="Unassembled WGS sequence"/>
</dbReference>
<sequence length="266" mass="29157">MGIQDRDYYWERHQAASKANVSDFDNLRRHRPPPTNRSSGNLKYLLTPAMILFSLWLGTDKLLRLRAAHHPVSPTISIPTGNTPVAMPISGGLEIAADRQGHFRGTVLINNVPMPFLIDTGATMTSIPARFADAADLPVGRPINSNTAGGQVIDRLTQINSLKIGNAEIRNLDATINQHLDEVLVGMNTLKYFTITQSHNRMTLVANGSSPEQIVRAPVMSPVPIRPATLAVEQPIATPEIKRVTKVKKTVNCNAQQVCTTTYSDH</sequence>
<dbReference type="InterPro" id="IPR021109">
    <property type="entry name" value="Peptidase_aspartic_dom_sf"/>
</dbReference>
<dbReference type="PROSITE" id="PS00141">
    <property type="entry name" value="ASP_PROTEASE"/>
    <property type="match status" value="1"/>
</dbReference>
<dbReference type="SUPFAM" id="SSF50630">
    <property type="entry name" value="Acid proteases"/>
    <property type="match status" value="1"/>
</dbReference>
<reference evidence="1 2" key="1">
    <citation type="submission" date="2016-03" db="EMBL/GenBank/DDBJ databases">
        <authorList>
            <person name="Heylen K."/>
            <person name="De Vos P."/>
            <person name="Vekeman B."/>
        </authorList>
    </citation>
    <scope>NUCLEOTIDE SEQUENCE [LARGE SCALE GENOMIC DNA]</scope>
    <source>
        <strain evidence="1 2">R-49807</strain>
    </source>
</reference>
<dbReference type="Pfam" id="PF13975">
    <property type="entry name" value="gag-asp_proteas"/>
    <property type="match status" value="1"/>
</dbReference>
<comment type="caution">
    <text evidence="1">The sequence shown here is derived from an EMBL/GenBank/DDBJ whole genome shotgun (WGS) entry which is preliminary data.</text>
</comment>
<gene>
    <name evidence="1" type="ORF">A1356_16165</name>
</gene>
<dbReference type="InterPro" id="IPR034122">
    <property type="entry name" value="Retropepsin-like_bacterial"/>
</dbReference>
<keyword evidence="1" id="KW-0645">Protease</keyword>
<protein>
    <submittedName>
        <fullName evidence="1">Aspartyl protease</fullName>
    </submittedName>
</protein>
<dbReference type="InterPro" id="IPR001969">
    <property type="entry name" value="Aspartic_peptidase_AS"/>
</dbReference>
<dbReference type="AlphaFoldDB" id="A0AA91DAW9"/>
<dbReference type="RefSeq" id="WP_064023801.1">
    <property type="nucleotide sequence ID" value="NZ_LUUL01000093.1"/>
</dbReference>
<dbReference type="NCBIfam" id="TIGR02281">
    <property type="entry name" value="clan_AA_DTGA"/>
    <property type="match status" value="1"/>
</dbReference>
<dbReference type="GO" id="GO:0006508">
    <property type="term" value="P:proteolysis"/>
    <property type="evidence" value="ECO:0007669"/>
    <property type="project" value="UniProtKB-KW"/>
</dbReference>
<proteinExistence type="predicted"/>
<dbReference type="CDD" id="cd05483">
    <property type="entry name" value="retropepsin_like_bacteria"/>
    <property type="match status" value="1"/>
</dbReference>
<accession>A0AA91DAW9</accession>
<evidence type="ECO:0000313" key="1">
    <source>
        <dbReference type="EMBL" id="OAI24217.1"/>
    </source>
</evidence>
<dbReference type="Gene3D" id="2.40.70.10">
    <property type="entry name" value="Acid Proteases"/>
    <property type="match status" value="1"/>
</dbReference>
<dbReference type="GO" id="GO:0004190">
    <property type="term" value="F:aspartic-type endopeptidase activity"/>
    <property type="evidence" value="ECO:0007669"/>
    <property type="project" value="InterPro"/>
</dbReference>
<name>A0AA91DAW9_9GAMM</name>